<protein>
    <submittedName>
        <fullName evidence="1">Uncharacterized protein</fullName>
    </submittedName>
</protein>
<dbReference type="RefSeq" id="YP_009148314.1">
    <property type="nucleotide sequence ID" value="NC_027346.1"/>
</dbReference>
<proteinExistence type="predicted"/>
<sequence length="34" mass="3892">MIAHSPHSYTRVPFRLSVFHLGRTACHANTLNTR</sequence>
<gene>
    <name evidence="1" type="ORF">PHL171M01_43</name>
</gene>
<organism evidence="1 2">
    <name type="scientific">Propionibacterium phage PHL171M01</name>
    <dbReference type="NCBI Taxonomy" id="1500827"/>
    <lineage>
        <taxon>Viruses</taxon>
        <taxon>Duplodnaviria</taxon>
        <taxon>Heunggongvirae</taxon>
        <taxon>Uroviricota</taxon>
        <taxon>Caudoviricetes</taxon>
        <taxon>Pahexavirus</taxon>
        <taxon>Pahexavirus PHL171M01</taxon>
    </lineage>
</organism>
<dbReference type="GeneID" id="24722580"/>
<evidence type="ECO:0000313" key="1">
    <source>
        <dbReference type="EMBL" id="AII29939.1"/>
    </source>
</evidence>
<name>A0A0E3DNH0_9CAUD</name>
<reference evidence="1 2" key="1">
    <citation type="journal article" date="2015" name="ISME J.">
        <title>The diversity and host interactions of Propionibacterium acnes bacteriophages on human skin.</title>
        <authorList>
            <person name="Liu J."/>
            <person name="Yan R."/>
            <person name="Zhong Q."/>
            <person name="Ngo S."/>
            <person name="Bangayan N.J."/>
            <person name="Nguyen L."/>
            <person name="Lui T."/>
            <person name="Liu M."/>
            <person name="Erfe M.C."/>
            <person name="Craft N."/>
            <person name="Tomida S."/>
            <person name="Li H."/>
        </authorList>
    </citation>
    <scope>NUCLEOTIDE SEQUENCE [LARGE SCALE GENOMIC DNA]</scope>
    <source>
        <strain evidence="1">PHL171M01</strain>
    </source>
</reference>
<accession>A0A0E3DNH0</accession>
<dbReference type="EMBL" id="KJ578787">
    <property type="protein sequence ID" value="AII29939.1"/>
    <property type="molecule type" value="Genomic_DNA"/>
</dbReference>
<evidence type="ECO:0000313" key="2">
    <source>
        <dbReference type="Proteomes" id="UP000033327"/>
    </source>
</evidence>
<keyword evidence="2" id="KW-1185">Reference proteome</keyword>
<dbReference type="OrthoDB" id="40931at10239"/>
<dbReference type="KEGG" id="vg:24722580"/>
<dbReference type="Proteomes" id="UP000033327">
    <property type="component" value="Segment"/>
</dbReference>